<gene>
    <name evidence="2" type="ORF">DAPPUDRAFT_249022</name>
</gene>
<keyword evidence="1" id="KW-0812">Transmembrane</keyword>
<dbReference type="KEGG" id="dpx:DAPPUDRAFT_249022"/>
<dbReference type="InParanoid" id="E9GVP4"/>
<dbReference type="PANTHER" id="PTHR23263:SF124">
    <property type="entry name" value="SMALL PROLINE-RICH PROTEIN 3"/>
    <property type="match status" value="1"/>
</dbReference>
<evidence type="ECO:0000313" key="3">
    <source>
        <dbReference type="Proteomes" id="UP000000305"/>
    </source>
</evidence>
<dbReference type="EMBL" id="GL732568">
    <property type="protein sequence ID" value="EFX76491.1"/>
    <property type="molecule type" value="Genomic_DNA"/>
</dbReference>
<protein>
    <submittedName>
        <fullName evidence="2">Uncharacterized protein</fullName>
    </submittedName>
</protein>
<evidence type="ECO:0000256" key="1">
    <source>
        <dbReference type="SAM" id="Phobius"/>
    </source>
</evidence>
<proteinExistence type="predicted"/>
<feature type="transmembrane region" description="Helical" evidence="1">
    <location>
        <begin position="81"/>
        <end position="99"/>
    </location>
</feature>
<keyword evidence="1" id="KW-1133">Transmembrane helix</keyword>
<evidence type="ECO:0000313" key="2">
    <source>
        <dbReference type="EMBL" id="EFX76491.1"/>
    </source>
</evidence>
<organism evidence="2 3">
    <name type="scientific">Daphnia pulex</name>
    <name type="common">Water flea</name>
    <dbReference type="NCBI Taxonomy" id="6669"/>
    <lineage>
        <taxon>Eukaryota</taxon>
        <taxon>Metazoa</taxon>
        <taxon>Ecdysozoa</taxon>
        <taxon>Arthropoda</taxon>
        <taxon>Crustacea</taxon>
        <taxon>Branchiopoda</taxon>
        <taxon>Diplostraca</taxon>
        <taxon>Cladocera</taxon>
        <taxon>Anomopoda</taxon>
        <taxon>Daphniidae</taxon>
        <taxon>Daphnia</taxon>
    </lineage>
</organism>
<dbReference type="PANTHER" id="PTHR23263">
    <property type="entry name" value="SMALL PROLINE-RICH PROTEIN"/>
    <property type="match status" value="1"/>
</dbReference>
<dbReference type="Proteomes" id="UP000000305">
    <property type="component" value="Unassembled WGS sequence"/>
</dbReference>
<keyword evidence="1" id="KW-0472">Membrane</keyword>
<name>E9GVP4_DAPPU</name>
<dbReference type="HOGENOM" id="CLU_084020_0_0_1"/>
<sequence length="201" mass="22311">MSHCPMSDVTFASIDESSTCRPVCMSFTFEALLEGRGEHYVPIPSNVNLKKGRPVCIFFTLEGHIDHNTHPQQCRLQKERLFAIVVKYVVVLMLGVVSARSTTGVLMSSGSGGCETATPHVTTPRPPSTTPPSLQIITPQLRCPSYYTEFPKNYSSPSYAMKSVEYYTEPPNYYTATYHGREKAIDISRMVITDMATSAVQ</sequence>
<dbReference type="AlphaFoldDB" id="E9GVP4"/>
<accession>E9GVP4</accession>
<reference evidence="2 3" key="1">
    <citation type="journal article" date="2011" name="Science">
        <title>The ecoresponsive genome of Daphnia pulex.</title>
        <authorList>
            <person name="Colbourne J.K."/>
            <person name="Pfrender M.E."/>
            <person name="Gilbert D."/>
            <person name="Thomas W.K."/>
            <person name="Tucker A."/>
            <person name="Oakley T.H."/>
            <person name="Tokishita S."/>
            <person name="Aerts A."/>
            <person name="Arnold G.J."/>
            <person name="Basu M.K."/>
            <person name="Bauer D.J."/>
            <person name="Caceres C.E."/>
            <person name="Carmel L."/>
            <person name="Casola C."/>
            <person name="Choi J.H."/>
            <person name="Detter J.C."/>
            <person name="Dong Q."/>
            <person name="Dusheyko S."/>
            <person name="Eads B.D."/>
            <person name="Frohlich T."/>
            <person name="Geiler-Samerotte K.A."/>
            <person name="Gerlach D."/>
            <person name="Hatcher P."/>
            <person name="Jogdeo S."/>
            <person name="Krijgsveld J."/>
            <person name="Kriventseva E.V."/>
            <person name="Kultz D."/>
            <person name="Laforsch C."/>
            <person name="Lindquist E."/>
            <person name="Lopez J."/>
            <person name="Manak J.R."/>
            <person name="Muller J."/>
            <person name="Pangilinan J."/>
            <person name="Patwardhan R.P."/>
            <person name="Pitluck S."/>
            <person name="Pritham E.J."/>
            <person name="Rechtsteiner A."/>
            <person name="Rho M."/>
            <person name="Rogozin I.B."/>
            <person name="Sakarya O."/>
            <person name="Salamov A."/>
            <person name="Schaack S."/>
            <person name="Shapiro H."/>
            <person name="Shiga Y."/>
            <person name="Skalitzky C."/>
            <person name="Smith Z."/>
            <person name="Souvorov A."/>
            <person name="Sung W."/>
            <person name="Tang Z."/>
            <person name="Tsuchiya D."/>
            <person name="Tu H."/>
            <person name="Vos H."/>
            <person name="Wang M."/>
            <person name="Wolf Y.I."/>
            <person name="Yamagata H."/>
            <person name="Yamada T."/>
            <person name="Ye Y."/>
            <person name="Shaw J.R."/>
            <person name="Andrews J."/>
            <person name="Crease T.J."/>
            <person name="Tang H."/>
            <person name="Lucas S.M."/>
            <person name="Robertson H.M."/>
            <person name="Bork P."/>
            <person name="Koonin E.V."/>
            <person name="Zdobnov E.M."/>
            <person name="Grigoriev I.V."/>
            <person name="Lynch M."/>
            <person name="Boore J.L."/>
        </authorList>
    </citation>
    <scope>NUCLEOTIDE SEQUENCE [LARGE SCALE GENOMIC DNA]</scope>
</reference>
<keyword evidence="3" id="KW-1185">Reference proteome</keyword>